<name>A0A4Y7PXK0_9AGAM</name>
<evidence type="ECO:0000313" key="2">
    <source>
        <dbReference type="EMBL" id="TDL19622.1"/>
    </source>
</evidence>
<dbReference type="InterPro" id="IPR024983">
    <property type="entry name" value="CHAT_dom"/>
</dbReference>
<reference evidence="2 3" key="1">
    <citation type="submission" date="2018-06" db="EMBL/GenBank/DDBJ databases">
        <title>A transcriptomic atlas of mushroom development highlights an independent origin of complex multicellularity.</title>
        <authorList>
            <consortium name="DOE Joint Genome Institute"/>
            <person name="Krizsan K."/>
            <person name="Almasi E."/>
            <person name="Merenyi Z."/>
            <person name="Sahu N."/>
            <person name="Viragh M."/>
            <person name="Koszo T."/>
            <person name="Mondo S."/>
            <person name="Kiss B."/>
            <person name="Balint B."/>
            <person name="Kues U."/>
            <person name="Barry K."/>
            <person name="Hegedus J.C."/>
            <person name="Henrissat B."/>
            <person name="Johnson J."/>
            <person name="Lipzen A."/>
            <person name="Ohm R."/>
            <person name="Nagy I."/>
            <person name="Pangilinan J."/>
            <person name="Yan J."/>
            <person name="Xiong Y."/>
            <person name="Grigoriev I.V."/>
            <person name="Hibbett D.S."/>
            <person name="Nagy L.G."/>
        </authorList>
    </citation>
    <scope>NUCLEOTIDE SEQUENCE [LARGE SCALE GENOMIC DNA]</scope>
    <source>
        <strain evidence="2 3">SZMC22713</strain>
    </source>
</reference>
<protein>
    <recommendedName>
        <fullName evidence="1">CHAT domain-containing protein</fullName>
    </recommendedName>
</protein>
<keyword evidence="3" id="KW-1185">Reference proteome</keyword>
<proteinExistence type="predicted"/>
<gene>
    <name evidence="2" type="ORF">BD410DRAFT_726949</name>
</gene>
<accession>A0A4Y7PXK0</accession>
<dbReference type="VEuPathDB" id="FungiDB:BD410DRAFT_726949"/>
<dbReference type="Pfam" id="PF12770">
    <property type="entry name" value="CHAT"/>
    <property type="match status" value="1"/>
</dbReference>
<dbReference type="EMBL" id="ML170195">
    <property type="protein sequence ID" value="TDL19622.1"/>
    <property type="molecule type" value="Genomic_DNA"/>
</dbReference>
<feature type="domain" description="CHAT" evidence="1">
    <location>
        <begin position="481"/>
        <end position="720"/>
    </location>
</feature>
<dbReference type="Proteomes" id="UP000294933">
    <property type="component" value="Unassembled WGS sequence"/>
</dbReference>
<evidence type="ECO:0000313" key="3">
    <source>
        <dbReference type="Proteomes" id="UP000294933"/>
    </source>
</evidence>
<sequence>MVAQSTEARFQLLGEFVDLQATISLRRRCLALCTQNVDVTQLFTNQSSLCTNLCWLFQREKNYDIITEAISHGRSSLKIAEPNSSDFLTASSNLASAHHSRFEHFGSEGDLTISIELLRGALRIAEGQSDQSQLALVRNNLASCLRGNIRQNINPIGVVLECIALATLSIEATPRKSHDFPSRQHNLACLLGEKFCQRGDLRDLDEAIKLVEHLLEDSNLRLSSELHASFSQTLGIFLVLHALAAYRKALEILPQTMLLGKQYRNGGILDAHNADVGLDGAACSIECGKPSLALEILEHGRCIAWTRSLQTRTAFDSLKEDHPGHADRLIQLGEMIEMVGTEQSRAEERDGRTTAPSVDLEIAPWEQSLSYGRQWDALLAEIRAMPNYHDFLLPAKYDDLRAIASCGPVIVVNISTYRSDALIVAHATHDRPQIVPLSRRLVNDVRQWYDILSKGTADFENGLVLENHFNEAILGPVLVGLWEGIVRPICDALRLLAPYARRIWWCPTGQLTFLPLHVVTNSPDMLDNAMLLIPSYTSTLSSLLRAAKATGTSTSSTRILAVGCAKADGYTDLPGTDNEITSLVKIFGEGEVTCLTNGDATVERVLGSLSEHPWVHLACHGTQMHERPFRSHFVLRDRPLYMSDIVAHKLPEPSFAFLSSCHTAAGVPSLYDEAMHLAAALHIIGFRAVIAAQWAVDDSTAPRLVREVYSYLNNGRNPAQIPHVEDAAEALYHAVCALRRHGVPLSRLAPFIHIGV</sequence>
<dbReference type="AlphaFoldDB" id="A0A4Y7PXK0"/>
<dbReference type="OrthoDB" id="9991317at2759"/>
<organism evidence="2 3">
    <name type="scientific">Rickenella mellea</name>
    <dbReference type="NCBI Taxonomy" id="50990"/>
    <lineage>
        <taxon>Eukaryota</taxon>
        <taxon>Fungi</taxon>
        <taxon>Dikarya</taxon>
        <taxon>Basidiomycota</taxon>
        <taxon>Agaricomycotina</taxon>
        <taxon>Agaricomycetes</taxon>
        <taxon>Hymenochaetales</taxon>
        <taxon>Rickenellaceae</taxon>
        <taxon>Rickenella</taxon>
    </lineage>
</organism>
<evidence type="ECO:0000259" key="1">
    <source>
        <dbReference type="Pfam" id="PF12770"/>
    </source>
</evidence>
<dbReference type="STRING" id="50990.A0A4Y7PXK0"/>
<dbReference type="InterPro" id="IPR011990">
    <property type="entry name" value="TPR-like_helical_dom_sf"/>
</dbReference>
<dbReference type="Gene3D" id="1.25.40.10">
    <property type="entry name" value="Tetratricopeptide repeat domain"/>
    <property type="match status" value="1"/>
</dbReference>